<keyword evidence="2" id="KW-0560">Oxidoreductase</keyword>
<dbReference type="InterPro" id="IPR051312">
    <property type="entry name" value="Diverse_Substr_Oxidored"/>
</dbReference>
<organism evidence="4 5">
    <name type="scientific">Merdimonas faecis</name>
    <dbReference type="NCBI Taxonomy" id="1653435"/>
    <lineage>
        <taxon>Bacteria</taxon>
        <taxon>Bacillati</taxon>
        <taxon>Bacillota</taxon>
        <taxon>Clostridia</taxon>
        <taxon>Lachnospirales</taxon>
        <taxon>Lachnospiraceae</taxon>
        <taxon>Merdimonas</taxon>
    </lineage>
</organism>
<protein>
    <submittedName>
        <fullName evidence="4">FAD binding domain-containing protein</fullName>
    </submittedName>
</protein>
<comment type="caution">
    <text evidence="4">The sequence shown here is derived from an EMBL/GenBank/DDBJ whole genome shotgun (WGS) entry which is preliminary data.</text>
</comment>
<dbReference type="Gene3D" id="3.30.465.10">
    <property type="match status" value="1"/>
</dbReference>
<dbReference type="RefSeq" id="WP_277272333.1">
    <property type="nucleotide sequence ID" value="NZ_DYXE01000078.1"/>
</dbReference>
<dbReference type="InterPro" id="IPR016169">
    <property type="entry name" value="FAD-bd_PCMH_sub2"/>
</dbReference>
<dbReference type="InterPro" id="IPR036683">
    <property type="entry name" value="CO_DH_flav_C_dom_sf"/>
</dbReference>
<evidence type="ECO:0000313" key="4">
    <source>
        <dbReference type="EMBL" id="HJH50410.1"/>
    </source>
</evidence>
<reference evidence="4" key="1">
    <citation type="journal article" date="2021" name="PeerJ">
        <title>Extensive microbial diversity within the chicken gut microbiome revealed by metagenomics and culture.</title>
        <authorList>
            <person name="Gilroy R."/>
            <person name="Ravi A."/>
            <person name="Getino M."/>
            <person name="Pursley I."/>
            <person name="Horton D.L."/>
            <person name="Alikhan N.F."/>
            <person name="Baker D."/>
            <person name="Gharbi K."/>
            <person name="Hall N."/>
            <person name="Watson M."/>
            <person name="Adriaenssens E.M."/>
            <person name="Foster-Nyarko E."/>
            <person name="Jarju S."/>
            <person name="Secka A."/>
            <person name="Antonio M."/>
            <person name="Oren A."/>
            <person name="Chaudhuri R.R."/>
            <person name="La Ragione R."/>
            <person name="Hildebrand F."/>
            <person name="Pallen M.J."/>
        </authorList>
    </citation>
    <scope>NUCLEOTIDE SEQUENCE</scope>
    <source>
        <strain evidence="4">USAMLcec4-12693</strain>
    </source>
</reference>
<dbReference type="PANTHER" id="PTHR42659">
    <property type="entry name" value="XANTHINE DEHYDROGENASE SUBUNIT C-RELATED"/>
    <property type="match status" value="1"/>
</dbReference>
<evidence type="ECO:0000256" key="2">
    <source>
        <dbReference type="ARBA" id="ARBA00023002"/>
    </source>
</evidence>
<accession>A0A9D2VZ27</accession>
<dbReference type="InterPro" id="IPR016166">
    <property type="entry name" value="FAD-bd_PCMH"/>
</dbReference>
<sequence length="272" mass="30376">MLKIKNYVKAESLQQAYELNQKKSNRLLGGMLWMKMSSAQIQTAIDLSGLMLDQIEETDEEFRIGCMVTLRQIELHQGLNDWFQEMLRDSVKDIVGVQFRNLATVGGSIFGRFGFSDVLTAFLALDTKVELYRGGIIPLEEFVKMPRDRDILVRLIVKKTSGTFAYLSHRNARTDFPVLAVGMSLCGKQARISVGARPQKAMAIELSEAETEKIREGVCSEEELAGIAKATAEKIPTGSNMRAGSEYRSHLCGVLIRRGLMKLQEGGGRHED</sequence>
<dbReference type="GO" id="GO:0071949">
    <property type="term" value="F:FAD binding"/>
    <property type="evidence" value="ECO:0007669"/>
    <property type="project" value="InterPro"/>
</dbReference>
<proteinExistence type="predicted"/>
<keyword evidence="1" id="KW-0285">Flavoprotein</keyword>
<dbReference type="PROSITE" id="PS51387">
    <property type="entry name" value="FAD_PCMH"/>
    <property type="match status" value="1"/>
</dbReference>
<dbReference type="InterPro" id="IPR005107">
    <property type="entry name" value="CO_DH_flav_C"/>
</dbReference>
<dbReference type="Gene3D" id="3.30.390.50">
    <property type="entry name" value="CO dehydrogenase flavoprotein, C-terminal domain"/>
    <property type="match status" value="1"/>
</dbReference>
<evidence type="ECO:0000313" key="5">
    <source>
        <dbReference type="Proteomes" id="UP000813420"/>
    </source>
</evidence>
<dbReference type="InterPro" id="IPR036318">
    <property type="entry name" value="FAD-bd_PCMH-like_sf"/>
</dbReference>
<dbReference type="SMART" id="SM01092">
    <property type="entry name" value="CO_deh_flav_C"/>
    <property type="match status" value="1"/>
</dbReference>
<dbReference type="EMBL" id="DYXE01000078">
    <property type="protein sequence ID" value="HJH50410.1"/>
    <property type="molecule type" value="Genomic_DNA"/>
</dbReference>
<dbReference type="Proteomes" id="UP000813420">
    <property type="component" value="Unassembled WGS sequence"/>
</dbReference>
<dbReference type="Pfam" id="PF00941">
    <property type="entry name" value="FAD_binding_5"/>
    <property type="match status" value="1"/>
</dbReference>
<dbReference type="SUPFAM" id="SSF56176">
    <property type="entry name" value="FAD-binding/transporter-associated domain-like"/>
    <property type="match status" value="1"/>
</dbReference>
<dbReference type="PANTHER" id="PTHR42659:SF9">
    <property type="entry name" value="XANTHINE DEHYDROGENASE FAD-BINDING SUBUNIT XDHB-RELATED"/>
    <property type="match status" value="1"/>
</dbReference>
<dbReference type="SUPFAM" id="SSF55447">
    <property type="entry name" value="CO dehydrogenase flavoprotein C-terminal domain-like"/>
    <property type="match status" value="1"/>
</dbReference>
<evidence type="ECO:0000256" key="1">
    <source>
        <dbReference type="ARBA" id="ARBA00022630"/>
    </source>
</evidence>
<dbReference type="Pfam" id="PF03450">
    <property type="entry name" value="CO_deh_flav_C"/>
    <property type="match status" value="1"/>
</dbReference>
<dbReference type="GO" id="GO:0016491">
    <property type="term" value="F:oxidoreductase activity"/>
    <property type="evidence" value="ECO:0007669"/>
    <property type="project" value="UniProtKB-KW"/>
</dbReference>
<evidence type="ECO:0000259" key="3">
    <source>
        <dbReference type="PROSITE" id="PS51387"/>
    </source>
</evidence>
<gene>
    <name evidence="4" type="ORF">K8V39_09115</name>
</gene>
<feature type="domain" description="FAD-binding PCMH-type" evidence="3">
    <location>
        <begin position="1"/>
        <end position="162"/>
    </location>
</feature>
<name>A0A9D2VZ27_9FIRM</name>
<dbReference type="AlphaFoldDB" id="A0A9D2VZ27"/>
<reference evidence="4" key="2">
    <citation type="submission" date="2021-09" db="EMBL/GenBank/DDBJ databases">
        <authorList>
            <person name="Gilroy R."/>
        </authorList>
    </citation>
    <scope>NUCLEOTIDE SEQUENCE</scope>
    <source>
        <strain evidence="4">USAMLcec4-12693</strain>
    </source>
</reference>
<dbReference type="InterPro" id="IPR002346">
    <property type="entry name" value="Mopterin_DH_FAD-bd"/>
</dbReference>